<dbReference type="AlphaFoldDB" id="A0A133XX90"/>
<dbReference type="STRING" id="1393034.HMPREF3192_00184"/>
<dbReference type="Proteomes" id="UP000070675">
    <property type="component" value="Unassembled WGS sequence"/>
</dbReference>
<evidence type="ECO:0000313" key="1">
    <source>
        <dbReference type="EMBL" id="KXB35533.1"/>
    </source>
</evidence>
<comment type="caution">
    <text evidence="1">The sequence shown here is derived from an EMBL/GenBank/DDBJ whole genome shotgun (WGS) entry which is preliminary data.</text>
</comment>
<sequence length="52" mass="6172">MHCKFIHFLGHIAKKYTCISIQTTNKKRLNPYKFYKTCWSGAFYSQRAPVKS</sequence>
<name>A0A133XX90_9ACTN</name>
<accession>A0A133XX90</accession>
<gene>
    <name evidence="1" type="ORF">HMPREF3192_00184</name>
</gene>
<reference evidence="2" key="1">
    <citation type="submission" date="2016-01" db="EMBL/GenBank/DDBJ databases">
        <authorList>
            <person name="Mitreva M."/>
            <person name="Pepin K.H."/>
            <person name="Mihindukulasuriya K.A."/>
            <person name="Fulton R."/>
            <person name="Fronick C."/>
            <person name="O'Laughlin M."/>
            <person name="Miner T."/>
            <person name="Herter B."/>
            <person name="Rosa B.A."/>
            <person name="Cordes M."/>
            <person name="Tomlinson C."/>
            <person name="Wollam A."/>
            <person name="Palsikar V.B."/>
            <person name="Mardis E.R."/>
            <person name="Wilson R.K."/>
        </authorList>
    </citation>
    <scope>NUCLEOTIDE SEQUENCE [LARGE SCALE GENOMIC DNA]</scope>
    <source>
        <strain evidence="2">DNF00019</strain>
    </source>
</reference>
<protein>
    <submittedName>
        <fullName evidence="1">Uncharacterized protein</fullName>
    </submittedName>
</protein>
<proteinExistence type="predicted"/>
<organism evidence="1 2">
    <name type="scientific">Atopobium deltae</name>
    <dbReference type="NCBI Taxonomy" id="1393034"/>
    <lineage>
        <taxon>Bacteria</taxon>
        <taxon>Bacillati</taxon>
        <taxon>Actinomycetota</taxon>
        <taxon>Coriobacteriia</taxon>
        <taxon>Coriobacteriales</taxon>
        <taxon>Atopobiaceae</taxon>
        <taxon>Atopobium</taxon>
    </lineage>
</organism>
<dbReference type="EMBL" id="LSCR01000002">
    <property type="protein sequence ID" value="KXB35533.1"/>
    <property type="molecule type" value="Genomic_DNA"/>
</dbReference>
<keyword evidence="2" id="KW-1185">Reference proteome</keyword>
<evidence type="ECO:0000313" key="2">
    <source>
        <dbReference type="Proteomes" id="UP000070675"/>
    </source>
</evidence>
<dbReference type="PATRIC" id="fig|1393034.3.peg.178"/>